<evidence type="ECO:0000256" key="1">
    <source>
        <dbReference type="SAM" id="SignalP"/>
    </source>
</evidence>
<dbReference type="PROSITE" id="PS51257">
    <property type="entry name" value="PROKAR_LIPOPROTEIN"/>
    <property type="match status" value="1"/>
</dbReference>
<proteinExistence type="predicted"/>
<evidence type="ECO:0000313" key="2">
    <source>
        <dbReference type="EMBL" id="AVR44665.1"/>
    </source>
</evidence>
<accession>A0A2R3Z327</accession>
<reference evidence="3" key="1">
    <citation type="submission" date="2018-03" db="EMBL/GenBank/DDBJ databases">
        <title>Gramella fulva sp. nov., isolated from a dry surface of tidal flat.</title>
        <authorList>
            <person name="Hwang S.H."/>
            <person name="Hwang W.M."/>
            <person name="Kang K."/>
            <person name="Ahn T.-Y."/>
        </authorList>
    </citation>
    <scope>NUCLEOTIDE SEQUENCE [LARGE SCALE GENOMIC DNA]</scope>
    <source>
        <strain evidence="3">SH35</strain>
    </source>
</reference>
<gene>
    <name evidence="2" type="ORF">C7S20_04965</name>
</gene>
<keyword evidence="1" id="KW-0732">Signal</keyword>
<dbReference type="EMBL" id="CP028136">
    <property type="protein sequence ID" value="AVR44665.1"/>
    <property type="molecule type" value="Genomic_DNA"/>
</dbReference>
<evidence type="ECO:0008006" key="4">
    <source>
        <dbReference type="Google" id="ProtNLM"/>
    </source>
</evidence>
<protein>
    <recommendedName>
        <fullName evidence="4">Lipoprotein</fullName>
    </recommendedName>
</protein>
<dbReference type="Proteomes" id="UP000241507">
    <property type="component" value="Chromosome"/>
</dbReference>
<feature type="chain" id="PRO_5015358885" description="Lipoprotein" evidence="1">
    <location>
        <begin position="24"/>
        <end position="213"/>
    </location>
</feature>
<feature type="signal peptide" evidence="1">
    <location>
        <begin position="1"/>
        <end position="23"/>
    </location>
</feature>
<keyword evidence="3" id="KW-1185">Reference proteome</keyword>
<sequence>MNKRVIMTSFVLGLLFSSCQTEEAINNVNLEMKTTDISYMIHEPDFFTGPSAEIHEPDWFTKNNFEECNQFPEYNGSANLVVTRNDDADYHGDFDFNSLQVAGTLNYCGVTTVAQVVNINWAGVYTHIGQIQIGTDENPADLIVNHGGHFNLFGYVHITGDLRLNDGATLKFIGDDPDKVFIKVDGNIIIDENAVVDERIIIGENELYLAHED</sequence>
<dbReference type="OrthoDB" id="1424519at2"/>
<evidence type="ECO:0000313" key="3">
    <source>
        <dbReference type="Proteomes" id="UP000241507"/>
    </source>
</evidence>
<organism evidence="2 3">
    <name type="scientific">Christiangramia fulva</name>
    <dbReference type="NCBI Taxonomy" id="2126553"/>
    <lineage>
        <taxon>Bacteria</taxon>
        <taxon>Pseudomonadati</taxon>
        <taxon>Bacteroidota</taxon>
        <taxon>Flavobacteriia</taxon>
        <taxon>Flavobacteriales</taxon>
        <taxon>Flavobacteriaceae</taxon>
        <taxon>Christiangramia</taxon>
    </lineage>
</organism>
<dbReference type="KEGG" id="grs:C7S20_04965"/>
<dbReference type="AlphaFoldDB" id="A0A2R3Z327"/>
<dbReference type="RefSeq" id="WP_107011443.1">
    <property type="nucleotide sequence ID" value="NZ_CP028136.1"/>
</dbReference>
<name>A0A2R3Z327_9FLAO</name>